<evidence type="ECO:0000313" key="2">
    <source>
        <dbReference type="EMBL" id="KYN17313.1"/>
    </source>
</evidence>
<dbReference type="Proteomes" id="UP000078492">
    <property type="component" value="Unassembled WGS sequence"/>
</dbReference>
<name>A0A151J488_9HYME</name>
<dbReference type="AlphaFoldDB" id="A0A151J488"/>
<protein>
    <recommendedName>
        <fullName evidence="1">Transposable element P transposase-like RNase H domain-containing protein</fullName>
    </recommendedName>
</protein>
<proteinExistence type="predicted"/>
<reference evidence="2 3" key="1">
    <citation type="submission" date="2015-09" db="EMBL/GenBank/DDBJ databases">
        <title>Trachymyrmex cornetzi WGS genome.</title>
        <authorList>
            <person name="Nygaard S."/>
            <person name="Hu H."/>
            <person name="Boomsma J."/>
            <person name="Zhang G."/>
        </authorList>
    </citation>
    <scope>NUCLEOTIDE SEQUENCE [LARGE SCALE GENOMIC DNA]</scope>
    <source>
        <strain evidence="2">Tcor2-1</strain>
        <tissue evidence="2">Whole body</tissue>
    </source>
</reference>
<gene>
    <name evidence="2" type="ORF">ALC57_10402</name>
</gene>
<feature type="non-terminal residue" evidence="2">
    <location>
        <position position="1"/>
    </location>
</feature>
<dbReference type="InterPro" id="IPR048365">
    <property type="entry name" value="TNP-like_RNaseH_N"/>
</dbReference>
<feature type="domain" description="Transposable element P transposase-like RNase H" evidence="1">
    <location>
        <begin position="57"/>
        <end position="147"/>
    </location>
</feature>
<dbReference type="Pfam" id="PF21787">
    <property type="entry name" value="TNP-like_RNaseH_N"/>
    <property type="match status" value="1"/>
</dbReference>
<evidence type="ECO:0000259" key="1">
    <source>
        <dbReference type="Pfam" id="PF21787"/>
    </source>
</evidence>
<accession>A0A151J488</accession>
<organism evidence="2 3">
    <name type="scientific">Trachymyrmex cornetzi</name>
    <dbReference type="NCBI Taxonomy" id="471704"/>
    <lineage>
        <taxon>Eukaryota</taxon>
        <taxon>Metazoa</taxon>
        <taxon>Ecdysozoa</taxon>
        <taxon>Arthropoda</taxon>
        <taxon>Hexapoda</taxon>
        <taxon>Insecta</taxon>
        <taxon>Pterygota</taxon>
        <taxon>Neoptera</taxon>
        <taxon>Endopterygota</taxon>
        <taxon>Hymenoptera</taxon>
        <taxon>Apocrita</taxon>
        <taxon>Aculeata</taxon>
        <taxon>Formicoidea</taxon>
        <taxon>Formicidae</taxon>
        <taxon>Myrmicinae</taxon>
        <taxon>Trachymyrmex</taxon>
    </lineage>
</organism>
<sequence length="177" mass="20438">LIEAVKIRRTLYDYSIPASERSNLRKNALWVEISNVLGDIISVRSLQLFTQTWNIVPNINDKLFEALKVKLSILPLIERHYVLCADEMSLKSFLFDDISRNEIINFEDFGNRKTSVPSKSALVIMARSIAGNWKLPIYFCFIETACPATFLKNMEQDNTKLNLIWLYLLSFNILTSL</sequence>
<evidence type="ECO:0000313" key="3">
    <source>
        <dbReference type="Proteomes" id="UP000078492"/>
    </source>
</evidence>
<dbReference type="EMBL" id="KQ980188">
    <property type="protein sequence ID" value="KYN17313.1"/>
    <property type="molecule type" value="Genomic_DNA"/>
</dbReference>
<keyword evidence="3" id="KW-1185">Reference proteome</keyword>